<feature type="region of interest" description="Disordered" evidence="1">
    <location>
        <begin position="1428"/>
        <end position="1495"/>
    </location>
</feature>
<dbReference type="STRING" id="3775.A0A1Q3C1M7"/>
<dbReference type="InterPro" id="IPR026736">
    <property type="entry name" value="Virilizer"/>
</dbReference>
<dbReference type="EMBL" id="BDDD01001187">
    <property type="protein sequence ID" value="GAV74125.1"/>
    <property type="molecule type" value="Genomic_DNA"/>
</dbReference>
<sequence>AVVTNHLVVRGSYRSLSLVIYGNTAEDLGQFNIELDDSSLTDLVGSAAGKLEDLPLALHSLNRTIEEMISSLHMLSPPIAMSDILVEAKQLLRLMPMILEVPNLGNAVHKVVSAIVSVACSYVSCDLHCDAINHKDLTLGRSRDSEELRCAINEAKKGLLELYEVLQHELGNASAELAECTFLGSESDLASSNRLVNLMSQYFCFSGTSSNHGNQQLSQSKDVIMGLSVALLLCSGRESCFHFVSSGGVAQLSHVFGRGKHNSTAVTFLLLGVVEQATRHSIGCEGFLGWWPREDENVPSGISEGYSHLLKFLLQKPRHDVASLTTYILHRLRFYEIASRYECAVLSMLGSLSAVGRVTSVTLDKLMSAKLQIKKLSKLINSRDPIEDPSQVACASRSLILGQTEGLLSYKATNNFIASSNCCFSNWDIDSHLLALLKERGFLPLSAALLSSSILRSQVGDAMGIFVDIASSIGAIILSLLLCRAGIVFLLHHPEVCATVLHALTGANDMHKEECVPLRYASVLISKGFACGPREVGTIIEIHLRVLNAIDRLLLSTPQSEEFLWVLWELCGLSRSDCGREALLALGFFPEAVSILIEALHSTKETEPINKNNGASPINLAISHSAAEIFEVIVTDPMASSLYSWIEHAMELYKALNSSSTGSNRKDAPARLLDWIDAGVVYHKNGAIGLLRYAALLASGGDGHSISTNILVSDLTEVENVSGESSNNSDTNVMENLRKIISDKSFDGVTLRDSSVAQLTTAFRILAFISENSTVSCALYDEGAMTVIYVVLVNCRFMLERSSNNFDYLVDEGTECNSTSDLLLERNREQSLVDLLIPSLVLLISLLQRLQETKEQHRNTKLVNSLLQLHREVSPKLAACAADLSAPYPDDALGFGAVCHLIVSALAFWPVYGWTPGLFHSLLASVQATSVLALGPKEICSLLCLLNNLFPEEGIWHWKNGMPLLSAFRTLAVGTLLGPQKEKQVNWYLDRGPLEKLLSQLTPHLDKIAQIIQHYAISSLVVIQDMLRVFVVRIAFQKTENASRLMRPILSWIRDYISDLSLPSQTDAYKVRRFCPFYRLSEHGLLLDEGVTQILVKVLERCYDESDSDGKQILDSRDSARCGFTLINWCLPAFKSVFLLCNSQTSPQHPEGLDLHKSDSLSTKDCSLILPCLLKLCQVLQVGKELLSCLIVFKEIGSCSEGRSAFLSTLPHTHPNLEELETEKEDERIGNFNLRYEFECKKEPPLLCCWKKLLKSLDLKDGSQSYAIEAVHVLSLGSLHFCMDGKNLNLSAVHALKNLFGLPDDLSKADGFPEKNIDYIQESITILSSSIFEGDSLATSDTNTTLYEVLESAKLLLRLLQKPTSSVKVDNIFLGDGVLLNANNILDSSKIYPMTYGGAERVDDYLYLGGLEDKFLWECPETLPDRLSQTALPVKRKMPQAEGSSRRARGENSQAEITTQNAFTRGSGPSSAPSGPTRRDAFRLRRPNSSRPTSLHVDDYVARERGVDGVTNSSAIAVQRVGSTGGRAPSIHVDQFMARERERLNPSASVVGEAGAQVKNAATGIDTDVERVNKSKQLKPDIDDDLQGIDIVFDGEESEADDSLPFPQPDDNLQQPAPVIVEQRSPHSIVEETESNVNEGNQLCRIGTPLALNVGENTRSEFSSRMSVSRPEMPLTREPSVSSDKKFFEHSDDSKNAASANTVNGFDSASANTSRFSASVYNNAPFSSVQLQDESRMVSQNFYSKNHPQHGGNVSVVAGSRGLYDQKILLHQPPLPPVPPPVTMSPVIPQTSDSVPNHSSPYVNSIPEVQPPPPMAFQVSSDYLSASLPSSLPILDSKYARTSISSPGGSARPPPPLPPTPPPFPSSPYIPNLKTSMSQSLLYNQSTVGITEHSQSSSVPMIDARLGSISASISGPTSYPPPPLLPHLVFNRPSSIPMTLYGNLPAQQQGENGPSNLQNLSAQSMHSVAQLQPLQPPQLPRPPQPPQHLRPPIQASQQLEQGVLLQGPVQMQVHTVQMLQQPQVSPIHNYYLSQQTQVEHAQPQIIPQLAEVSTQQQDPGMSLHEFFKSPEAIQSLLSDRDKLCQLLEQHPKLMQMLQAPFYHIPSSIPAAMWFDFLWPCFDAVPLSIMGLRKGWASYSKT</sequence>
<evidence type="ECO:0000256" key="1">
    <source>
        <dbReference type="SAM" id="MobiDB-lite"/>
    </source>
</evidence>
<proteinExistence type="predicted"/>
<dbReference type="OrthoDB" id="2011702at2759"/>
<dbReference type="GO" id="GO:0036396">
    <property type="term" value="C:RNA N6-methyladenosine methyltransferase complex"/>
    <property type="evidence" value="ECO:0007669"/>
    <property type="project" value="TreeGrafter"/>
</dbReference>
<feature type="region of interest" description="Disordered" evidence="1">
    <location>
        <begin position="1964"/>
        <end position="1991"/>
    </location>
</feature>
<accession>A0A1Q3C1M7</accession>
<dbReference type="PANTHER" id="PTHR23185:SF0">
    <property type="entry name" value="PROTEIN VIRILIZER HOMOLOG"/>
    <property type="match status" value="1"/>
</dbReference>
<feature type="compositionally biased region" description="Low complexity" evidence="1">
    <location>
        <begin position="1466"/>
        <end position="1476"/>
    </location>
</feature>
<feature type="non-terminal residue" evidence="2">
    <location>
        <position position="1"/>
    </location>
</feature>
<name>A0A1Q3C1M7_CEPFO</name>
<organism evidence="2 3">
    <name type="scientific">Cephalotus follicularis</name>
    <name type="common">Albany pitcher plant</name>
    <dbReference type="NCBI Taxonomy" id="3775"/>
    <lineage>
        <taxon>Eukaryota</taxon>
        <taxon>Viridiplantae</taxon>
        <taxon>Streptophyta</taxon>
        <taxon>Embryophyta</taxon>
        <taxon>Tracheophyta</taxon>
        <taxon>Spermatophyta</taxon>
        <taxon>Magnoliopsida</taxon>
        <taxon>eudicotyledons</taxon>
        <taxon>Gunneridae</taxon>
        <taxon>Pentapetalae</taxon>
        <taxon>rosids</taxon>
        <taxon>fabids</taxon>
        <taxon>Oxalidales</taxon>
        <taxon>Cephalotaceae</taxon>
        <taxon>Cephalotus</taxon>
    </lineage>
</organism>
<comment type="caution">
    <text evidence="2">The sequence shown here is derived from an EMBL/GenBank/DDBJ whole genome shotgun (WGS) entry which is preliminary data.</text>
</comment>
<feature type="region of interest" description="Disordered" evidence="1">
    <location>
        <begin position="1841"/>
        <end position="1871"/>
    </location>
</feature>
<feature type="compositionally biased region" description="Basic and acidic residues" evidence="1">
    <location>
        <begin position="1683"/>
        <end position="1695"/>
    </location>
</feature>
<protein>
    <submittedName>
        <fullName evidence="2">Uncharacterized protein</fullName>
    </submittedName>
</protein>
<gene>
    <name evidence="2" type="ORF">CFOL_v3_17606</name>
</gene>
<feature type="compositionally biased region" description="Low complexity" evidence="1">
    <location>
        <begin position="1841"/>
        <end position="1851"/>
    </location>
</feature>
<feature type="compositionally biased region" description="Pro residues" evidence="1">
    <location>
        <begin position="1974"/>
        <end position="1989"/>
    </location>
</feature>
<dbReference type="InParanoid" id="A0A1Q3C1M7"/>
<dbReference type="GO" id="GO:0003723">
    <property type="term" value="F:RNA binding"/>
    <property type="evidence" value="ECO:0007669"/>
    <property type="project" value="TreeGrafter"/>
</dbReference>
<evidence type="ECO:0000313" key="2">
    <source>
        <dbReference type="EMBL" id="GAV74125.1"/>
    </source>
</evidence>
<reference evidence="2" key="1">
    <citation type="journal article" date="2017" name="Nat. Ecol. Evol.">
        <title>Genome of the pitcher plant Cephalotus reveals genetic changes associated with carnivory.</title>
        <authorList>
            <person name="Fukushima K."/>
            <person name="Fang X."/>
            <person name="Alvarez-Ponce D."/>
            <person name="Cai H."/>
            <person name="Carretero-Paulet L."/>
            <person name="Chen C."/>
            <person name="Chang T."/>
            <person name="Farr K.M."/>
            <person name="Fujita T."/>
            <person name="Hiwatashi Y."/>
            <person name="Hoshi Y."/>
            <person name="Imai T."/>
            <person name="Kasahara M."/>
            <person name="Librado P."/>
            <person name="Mao L."/>
            <person name="Mori H."/>
            <person name="Nishiyama T."/>
            <person name="Nozawa M."/>
            <person name="Palfalvi G."/>
            <person name="Pollard S.T."/>
            <person name="Rozas J."/>
            <person name="Sanchez-Gracia A."/>
            <person name="Sankoff D."/>
            <person name="Shibata T.F."/>
            <person name="Shigenobu S."/>
            <person name="Sumikawa N."/>
            <person name="Uzawa T."/>
            <person name="Xie M."/>
            <person name="Zheng C."/>
            <person name="Pollock D.D."/>
            <person name="Albert V.A."/>
            <person name="Li S."/>
            <person name="Hasebe M."/>
        </authorList>
    </citation>
    <scope>NUCLEOTIDE SEQUENCE</scope>
    <source>
        <strain evidence="2">St1</strain>
    </source>
</reference>
<feature type="region of interest" description="Disordered" evidence="1">
    <location>
        <begin position="1662"/>
        <end position="1699"/>
    </location>
</feature>
<dbReference type="Proteomes" id="UP000187406">
    <property type="component" value="Unassembled WGS sequence"/>
</dbReference>
<feature type="compositionally biased region" description="Polar residues" evidence="1">
    <location>
        <begin position="1451"/>
        <end position="1464"/>
    </location>
</feature>
<keyword evidence="3" id="KW-1185">Reference proteome</keyword>
<dbReference type="FunCoup" id="A0A1Q3C1M7">
    <property type="interactions" value="1085"/>
</dbReference>
<evidence type="ECO:0000313" key="3">
    <source>
        <dbReference type="Proteomes" id="UP000187406"/>
    </source>
</evidence>
<feature type="compositionally biased region" description="Pro residues" evidence="1">
    <location>
        <begin position="1852"/>
        <end position="1868"/>
    </location>
</feature>
<dbReference type="PANTHER" id="PTHR23185">
    <property type="entry name" value="PROTEIN VIRILIZER HOMOLOG"/>
    <property type="match status" value="1"/>
</dbReference>